<evidence type="ECO:0000313" key="16">
    <source>
        <dbReference type="Proteomes" id="UP001165427"/>
    </source>
</evidence>
<evidence type="ECO:0000313" key="15">
    <source>
        <dbReference type="EMBL" id="MCJ8502652.1"/>
    </source>
</evidence>
<feature type="transmembrane region" description="Helical" evidence="10">
    <location>
        <begin position="449"/>
        <end position="466"/>
    </location>
</feature>
<dbReference type="PANTHER" id="PTHR43373:SF1">
    <property type="entry name" value="NA(+)_H(+) ANTIPORTER SUBUNIT A"/>
    <property type="match status" value="1"/>
</dbReference>
<evidence type="ECO:0000256" key="1">
    <source>
        <dbReference type="ARBA" id="ARBA00004651"/>
    </source>
</evidence>
<evidence type="ECO:0000256" key="9">
    <source>
        <dbReference type="RuleBase" id="RU000320"/>
    </source>
</evidence>
<dbReference type="RefSeq" id="WP_246913768.1">
    <property type="nucleotide sequence ID" value="NZ_JALJRB010000030.1"/>
</dbReference>
<evidence type="ECO:0000256" key="8">
    <source>
        <dbReference type="ARBA" id="ARBA00023136"/>
    </source>
</evidence>
<reference evidence="15" key="1">
    <citation type="submission" date="2022-04" db="EMBL/GenBank/DDBJ databases">
        <title>Desulfatitalea alkaliphila sp. nov., a novel anaerobic sulfate-reducing bacterium isolated from terrestrial mud volcano, Taman Peninsula, Russia.</title>
        <authorList>
            <person name="Khomyakova M.A."/>
            <person name="Merkel A.Y."/>
            <person name="Slobodkin A.I."/>
        </authorList>
    </citation>
    <scope>NUCLEOTIDE SEQUENCE</scope>
    <source>
        <strain evidence="15">M08but</strain>
    </source>
</reference>
<dbReference type="Pfam" id="PF13244">
    <property type="entry name" value="MbhD"/>
    <property type="match status" value="1"/>
</dbReference>
<keyword evidence="6 10" id="KW-1133">Transmembrane helix</keyword>
<feature type="domain" description="MrpA C-terminal/MbhD" evidence="13">
    <location>
        <begin position="606"/>
        <end position="670"/>
    </location>
</feature>
<feature type="transmembrane region" description="Helical" evidence="10">
    <location>
        <begin position="688"/>
        <end position="705"/>
    </location>
</feature>
<evidence type="ECO:0000256" key="7">
    <source>
        <dbReference type="ARBA" id="ARBA00023065"/>
    </source>
</evidence>
<keyword evidence="8 10" id="KW-0472">Membrane</keyword>
<feature type="transmembrane region" description="Helical" evidence="10">
    <location>
        <begin position="77"/>
        <end position="97"/>
    </location>
</feature>
<keyword evidence="16" id="KW-1185">Reference proteome</keyword>
<dbReference type="GO" id="GO:0006811">
    <property type="term" value="P:monoatomic ion transport"/>
    <property type="evidence" value="ECO:0007669"/>
    <property type="project" value="UniProtKB-KW"/>
</dbReference>
<dbReference type="GO" id="GO:0005886">
    <property type="term" value="C:plasma membrane"/>
    <property type="evidence" value="ECO:0007669"/>
    <property type="project" value="UniProtKB-SubCell"/>
</dbReference>
<proteinExistence type="predicted"/>
<feature type="transmembrane region" description="Helical" evidence="10">
    <location>
        <begin position="743"/>
        <end position="761"/>
    </location>
</feature>
<feature type="transmembrane region" description="Helical" evidence="10">
    <location>
        <begin position="624"/>
        <end position="642"/>
    </location>
</feature>
<protein>
    <submittedName>
        <fullName evidence="15">DUF4040 domain-containing protein</fullName>
    </submittedName>
</protein>
<evidence type="ECO:0000259" key="12">
    <source>
        <dbReference type="Pfam" id="PF00662"/>
    </source>
</evidence>
<feature type="transmembrane region" description="Helical" evidence="10">
    <location>
        <begin position="367"/>
        <end position="386"/>
    </location>
</feature>
<feature type="domain" description="MrpA C-terminal/MbhE" evidence="14">
    <location>
        <begin position="682"/>
        <end position="764"/>
    </location>
</feature>
<dbReference type="GO" id="GO:0015297">
    <property type="term" value="F:antiporter activity"/>
    <property type="evidence" value="ECO:0007669"/>
    <property type="project" value="UniProtKB-KW"/>
</dbReference>
<dbReference type="InterPro" id="IPR025383">
    <property type="entry name" value="MrpA_C/MbhD"/>
</dbReference>
<feature type="transmembrane region" description="Helical" evidence="10">
    <location>
        <begin position="648"/>
        <end position="667"/>
    </location>
</feature>
<dbReference type="InterPro" id="IPR001750">
    <property type="entry name" value="ND/Mrp_TM"/>
</dbReference>
<feature type="transmembrane region" description="Helical" evidence="10">
    <location>
        <begin position="163"/>
        <end position="185"/>
    </location>
</feature>
<comment type="subcellular location">
    <subcellularLocation>
        <location evidence="1">Cell membrane</location>
        <topology evidence="1">Multi-pass membrane protein</topology>
    </subcellularLocation>
    <subcellularLocation>
        <location evidence="9">Membrane</location>
        <topology evidence="9">Multi-pass membrane protein</topology>
    </subcellularLocation>
</comment>
<evidence type="ECO:0000259" key="13">
    <source>
        <dbReference type="Pfam" id="PF13244"/>
    </source>
</evidence>
<evidence type="ECO:0000256" key="10">
    <source>
        <dbReference type="SAM" id="Phobius"/>
    </source>
</evidence>
<dbReference type="Pfam" id="PF00361">
    <property type="entry name" value="Proton_antipo_M"/>
    <property type="match status" value="1"/>
</dbReference>
<accession>A0AA41R3P7</accession>
<feature type="transmembrane region" description="Helical" evidence="10">
    <location>
        <begin position="598"/>
        <end position="617"/>
    </location>
</feature>
<evidence type="ECO:0000256" key="3">
    <source>
        <dbReference type="ARBA" id="ARBA00022449"/>
    </source>
</evidence>
<feature type="transmembrane region" description="Helical" evidence="10">
    <location>
        <begin position="298"/>
        <end position="315"/>
    </location>
</feature>
<feature type="transmembrane region" description="Helical" evidence="10">
    <location>
        <begin position="109"/>
        <end position="126"/>
    </location>
</feature>
<evidence type="ECO:0000256" key="6">
    <source>
        <dbReference type="ARBA" id="ARBA00022989"/>
    </source>
</evidence>
<evidence type="ECO:0000256" key="4">
    <source>
        <dbReference type="ARBA" id="ARBA00022475"/>
    </source>
</evidence>
<keyword evidence="5 9" id="KW-0812">Transmembrane</keyword>
<dbReference type="Pfam" id="PF00662">
    <property type="entry name" value="Proton_antipo_N"/>
    <property type="match status" value="1"/>
</dbReference>
<feature type="transmembrane region" description="Helical" evidence="10">
    <location>
        <begin position="205"/>
        <end position="230"/>
    </location>
</feature>
<evidence type="ECO:0000256" key="2">
    <source>
        <dbReference type="ARBA" id="ARBA00022448"/>
    </source>
</evidence>
<feature type="transmembrane region" description="Helical" evidence="10">
    <location>
        <begin position="497"/>
        <end position="517"/>
    </location>
</feature>
<dbReference type="InterPro" id="IPR001516">
    <property type="entry name" value="Proton_antipo_N"/>
</dbReference>
<feature type="domain" description="NADH:quinone oxidoreductase/Mrp antiporter transmembrane" evidence="11">
    <location>
        <begin position="126"/>
        <end position="412"/>
    </location>
</feature>
<dbReference type="PANTHER" id="PTHR43373">
    <property type="entry name" value="NA(+)/H(+) ANTIPORTER SUBUNIT"/>
    <property type="match status" value="1"/>
</dbReference>
<evidence type="ECO:0000259" key="14">
    <source>
        <dbReference type="Pfam" id="PF20501"/>
    </source>
</evidence>
<feature type="transmembrane region" description="Helical" evidence="10">
    <location>
        <begin position="267"/>
        <end position="286"/>
    </location>
</feature>
<dbReference type="InterPro" id="IPR046806">
    <property type="entry name" value="MrpA_C/MbhE"/>
</dbReference>
<comment type="caution">
    <text evidence="15">The sequence shown here is derived from an EMBL/GenBank/DDBJ whole genome shotgun (WGS) entry which is preliminary data.</text>
</comment>
<organism evidence="15 16">
    <name type="scientific">Desulfatitalea alkaliphila</name>
    <dbReference type="NCBI Taxonomy" id="2929485"/>
    <lineage>
        <taxon>Bacteria</taxon>
        <taxon>Pseudomonadati</taxon>
        <taxon>Thermodesulfobacteriota</taxon>
        <taxon>Desulfobacteria</taxon>
        <taxon>Desulfobacterales</taxon>
        <taxon>Desulfosarcinaceae</taxon>
        <taxon>Desulfatitalea</taxon>
    </lineage>
</organism>
<keyword evidence="3" id="KW-0050">Antiport</keyword>
<feature type="transmembrane region" description="Helical" evidence="10">
    <location>
        <begin position="28"/>
        <end position="50"/>
    </location>
</feature>
<dbReference type="InterPro" id="IPR050616">
    <property type="entry name" value="CPA3_Na-H_Antiporter_A"/>
</dbReference>
<dbReference type="Proteomes" id="UP001165427">
    <property type="component" value="Unassembled WGS sequence"/>
</dbReference>
<evidence type="ECO:0000256" key="5">
    <source>
        <dbReference type="ARBA" id="ARBA00022692"/>
    </source>
</evidence>
<gene>
    <name evidence="15" type="ORF">MRX98_18905</name>
</gene>
<keyword evidence="7" id="KW-0406">Ion transport</keyword>
<keyword evidence="2" id="KW-0813">Transport</keyword>
<sequence>MDGEQAQRDDSDMAASSSAKHGADTARAGLYTAVLPLGLLIGLVYCWPAVAVGEVLRLSWPWIPAIDLHLQFRIDGLALLFGLIVSGAGVMVTLYSAGYMAGHPRTGRYFFFLHGFMLSMMGIVTADNLLLLFVFWEGTTVFSYLLIGFDNESSTARDNARQALLVTGAGGLALLIGILLLKTAGGSYTISQWMADDNGIRAHGLYPFILVMVLLGAFTKSAQFPFHFWLPNAMSAPTPISAFLHAATMVKAGIYLLMRFHPLLGGTTAWMCTLVIVGGITAVWSALQAFGPLDMKRVLAFTTTMALGMMTMFLGGRTAPVLTAAATFLLVHALYKAALFLAVGIIDHEAGTRRLDRLGGLGRAMPLTALAVAAAAFSMAGFPLFFGFIGKEIMYKAALAEDMFPLFATVAAVLANALMVAVAAVVLLKPFAGRRPAALPAVHDPPWTMWLGPVALGLPTIVFGIFPEWVSGQLIEQAVWAFHPAREEVVLKLWHGFNIPLLLSAVTLSLGAVIFGLRHPLGRLMTGIEARLPLSAGGTYDTGLQLFLKSAKATTNKLQNGSLHFYLTIVLLVLVAAVAWPWMQRGVLTIAWPDPADHFSALGVVVVIALGTAVVLVAKNRLMAIGGLGAVGAGVALVFLMFGAPDIALTQLLIETLTLIIVSLVLLRLPPLEAAKKRRTYRRVMDGALALGAGWVMTSLLLGVLQHPLDRSLTAFFAGQSYLAAHGRNIVNVILVDFRALDTFGEITVVVLAAWAGVSLIRKTKEPS</sequence>
<dbReference type="EMBL" id="JALJRB010000030">
    <property type="protein sequence ID" value="MCJ8502652.1"/>
    <property type="molecule type" value="Genomic_DNA"/>
</dbReference>
<dbReference type="Pfam" id="PF20501">
    <property type="entry name" value="MbhE"/>
    <property type="match status" value="1"/>
</dbReference>
<feature type="transmembrane region" description="Helical" evidence="10">
    <location>
        <begin position="563"/>
        <end position="583"/>
    </location>
</feature>
<keyword evidence="4" id="KW-1003">Cell membrane</keyword>
<feature type="transmembrane region" description="Helical" evidence="10">
    <location>
        <begin position="132"/>
        <end position="151"/>
    </location>
</feature>
<dbReference type="PRINTS" id="PR01434">
    <property type="entry name" value="NADHDHGNASE5"/>
</dbReference>
<name>A0AA41R3P7_9BACT</name>
<feature type="domain" description="NADH-Ubiquinone oxidoreductase (complex I) chain 5 N-terminal" evidence="12">
    <location>
        <begin position="63"/>
        <end position="110"/>
    </location>
</feature>
<feature type="transmembrane region" description="Helical" evidence="10">
    <location>
        <begin position="321"/>
        <end position="346"/>
    </location>
</feature>
<feature type="transmembrane region" description="Helical" evidence="10">
    <location>
        <begin position="406"/>
        <end position="428"/>
    </location>
</feature>
<dbReference type="AlphaFoldDB" id="A0AA41R3P7"/>
<evidence type="ECO:0000259" key="11">
    <source>
        <dbReference type="Pfam" id="PF00361"/>
    </source>
</evidence>